<feature type="non-terminal residue" evidence="1">
    <location>
        <position position="1"/>
    </location>
</feature>
<sequence>IISEMSAFESFGEFEETSDETETFDNFDGFEDNATLEAIQTPTVDIISEMSAFESFGEFEETTAPELSSVDLDFLNSPALEEVESIANFEDLAIEDHEIFSSRVSPDDTSFFDLLPTEAEQSESLSTDALPSSLEELFANTNDAEANALFESLASEIENAGSNGHVDSQFSAVSEEIDLDFFSMLENSDTGASEPLPSEADLESFDELFNDDLFSEWGNGTPSQGNKIESH</sequence>
<accession>A0AAW9QX26</accession>
<gene>
    <name evidence="1" type="ORF">V0288_21290</name>
</gene>
<organism evidence="1 2">
    <name type="scientific">Pannus brasiliensis CCIBt3594</name>
    <dbReference type="NCBI Taxonomy" id="1427578"/>
    <lineage>
        <taxon>Bacteria</taxon>
        <taxon>Bacillati</taxon>
        <taxon>Cyanobacteriota</taxon>
        <taxon>Cyanophyceae</taxon>
        <taxon>Oscillatoriophycideae</taxon>
        <taxon>Chroococcales</taxon>
        <taxon>Microcystaceae</taxon>
        <taxon>Pannus</taxon>
    </lineage>
</organism>
<evidence type="ECO:0000313" key="1">
    <source>
        <dbReference type="EMBL" id="MEG3439676.1"/>
    </source>
</evidence>
<dbReference type="Proteomes" id="UP001328733">
    <property type="component" value="Unassembled WGS sequence"/>
</dbReference>
<evidence type="ECO:0000313" key="2">
    <source>
        <dbReference type="Proteomes" id="UP001328733"/>
    </source>
</evidence>
<name>A0AAW9QX26_9CHRO</name>
<dbReference type="AlphaFoldDB" id="A0AAW9QX26"/>
<protein>
    <submittedName>
        <fullName evidence="1">Uncharacterized protein</fullName>
    </submittedName>
</protein>
<proteinExistence type="predicted"/>
<reference evidence="1 2" key="1">
    <citation type="submission" date="2024-01" db="EMBL/GenBank/DDBJ databases">
        <title>Genomic insights into the taxonomy and metabolism of the cyanobacterium Pannus brasiliensis CCIBt3594.</title>
        <authorList>
            <person name="Machado M."/>
            <person name="Botero N.B."/>
            <person name="Andreote A.P.D."/>
            <person name="Feitosa A.M.T."/>
            <person name="Popin R."/>
            <person name="Sivonen K."/>
            <person name="Fiore M.F."/>
        </authorList>
    </citation>
    <scope>NUCLEOTIDE SEQUENCE [LARGE SCALE GENOMIC DNA]</scope>
    <source>
        <strain evidence="1 2">CCIBt3594</strain>
    </source>
</reference>
<dbReference type="RefSeq" id="WP_332867157.1">
    <property type="nucleotide sequence ID" value="NZ_JBAFSM010000055.1"/>
</dbReference>
<dbReference type="EMBL" id="JBAFSM010000055">
    <property type="protein sequence ID" value="MEG3439676.1"/>
    <property type="molecule type" value="Genomic_DNA"/>
</dbReference>
<keyword evidence="2" id="KW-1185">Reference proteome</keyword>
<comment type="caution">
    <text evidence="1">The sequence shown here is derived from an EMBL/GenBank/DDBJ whole genome shotgun (WGS) entry which is preliminary data.</text>
</comment>